<dbReference type="Gene3D" id="3.30.70.270">
    <property type="match status" value="2"/>
</dbReference>
<keyword evidence="2" id="KW-1185">Reference proteome</keyword>
<dbReference type="Proteomes" id="UP000325315">
    <property type="component" value="Unassembled WGS sequence"/>
</dbReference>
<dbReference type="PANTHER" id="PTHR48475">
    <property type="entry name" value="RIBONUCLEASE H"/>
    <property type="match status" value="1"/>
</dbReference>
<dbReference type="OrthoDB" id="992997at2759"/>
<proteinExistence type="predicted"/>
<dbReference type="AlphaFoldDB" id="A0A5B6USR2"/>
<organism evidence="1 2">
    <name type="scientific">Gossypium australe</name>
    <dbReference type="NCBI Taxonomy" id="47621"/>
    <lineage>
        <taxon>Eukaryota</taxon>
        <taxon>Viridiplantae</taxon>
        <taxon>Streptophyta</taxon>
        <taxon>Embryophyta</taxon>
        <taxon>Tracheophyta</taxon>
        <taxon>Spermatophyta</taxon>
        <taxon>Magnoliopsida</taxon>
        <taxon>eudicotyledons</taxon>
        <taxon>Gunneridae</taxon>
        <taxon>Pentapetalae</taxon>
        <taxon>rosids</taxon>
        <taxon>malvids</taxon>
        <taxon>Malvales</taxon>
        <taxon>Malvaceae</taxon>
        <taxon>Malvoideae</taxon>
        <taxon>Gossypium</taxon>
    </lineage>
</organism>
<name>A0A5B6USR2_9ROSI</name>
<sequence length="372" mass="43145">MCVDCQDFDKASSKNNFPLPHIDTLVDNTVRHSLFSFMDGFSEYNQIKTHPDDMEKTTFVIMWGMAKSGKLLGFVVSEKGIEIDPDKFNVIQELPPSCTQKEVWGFLGKLNYIARFISQLTEECDPIFCLLKKHNPSVWDDKCHETFDKANIMSQGGKKEQSITSARILLKARQDIRQSRSYDDNHMADALATLVSMIKVNKQDDLKPIQMSICEALAYFYNIKEEERDDYPWDHHTLQYVKNRKYPTEATTNDKRTLRRMANEYVLDEEILYKRRKDQVLLRCVDTIEAKKILEEVHEGVCEAHANDEASNKNMKRIVGKMIETYKDRHKKLPFSLYAYRTSVRTSMGAIPFSLVYGMETVLPFEVEISSL</sequence>
<dbReference type="EMBL" id="SMMG02000009">
    <property type="protein sequence ID" value="KAA3461140.1"/>
    <property type="molecule type" value="Genomic_DNA"/>
</dbReference>
<reference evidence="2" key="1">
    <citation type="journal article" date="2019" name="Plant Biotechnol. J.">
        <title>Genome sequencing of the Australian wild diploid species Gossypium australe highlights disease resistance and delayed gland morphogenesis.</title>
        <authorList>
            <person name="Cai Y."/>
            <person name="Cai X."/>
            <person name="Wang Q."/>
            <person name="Wang P."/>
            <person name="Zhang Y."/>
            <person name="Cai C."/>
            <person name="Xu Y."/>
            <person name="Wang K."/>
            <person name="Zhou Z."/>
            <person name="Wang C."/>
            <person name="Geng S."/>
            <person name="Li B."/>
            <person name="Dong Q."/>
            <person name="Hou Y."/>
            <person name="Wang H."/>
            <person name="Ai P."/>
            <person name="Liu Z."/>
            <person name="Yi F."/>
            <person name="Sun M."/>
            <person name="An G."/>
            <person name="Cheng J."/>
            <person name="Zhang Y."/>
            <person name="Shi Q."/>
            <person name="Xie Y."/>
            <person name="Shi X."/>
            <person name="Chang Y."/>
            <person name="Huang F."/>
            <person name="Chen Y."/>
            <person name="Hong S."/>
            <person name="Mi L."/>
            <person name="Sun Q."/>
            <person name="Zhang L."/>
            <person name="Zhou B."/>
            <person name="Peng R."/>
            <person name="Zhang X."/>
            <person name="Liu F."/>
        </authorList>
    </citation>
    <scope>NUCLEOTIDE SEQUENCE [LARGE SCALE GENOMIC DNA]</scope>
    <source>
        <strain evidence="2">cv. PA1801</strain>
    </source>
</reference>
<comment type="caution">
    <text evidence="1">The sequence shown here is derived from an EMBL/GenBank/DDBJ whole genome shotgun (WGS) entry which is preliminary data.</text>
</comment>
<dbReference type="SUPFAM" id="SSF56672">
    <property type="entry name" value="DNA/RNA polymerases"/>
    <property type="match status" value="1"/>
</dbReference>
<dbReference type="InterPro" id="IPR036397">
    <property type="entry name" value="RNaseH_sf"/>
</dbReference>
<evidence type="ECO:0000313" key="2">
    <source>
        <dbReference type="Proteomes" id="UP000325315"/>
    </source>
</evidence>
<dbReference type="InterPro" id="IPR043128">
    <property type="entry name" value="Rev_trsase/Diguanyl_cyclase"/>
</dbReference>
<dbReference type="GO" id="GO:0003676">
    <property type="term" value="F:nucleic acid binding"/>
    <property type="evidence" value="ECO:0007669"/>
    <property type="project" value="InterPro"/>
</dbReference>
<dbReference type="Gene3D" id="3.30.420.10">
    <property type="entry name" value="Ribonuclease H-like superfamily/Ribonuclease H"/>
    <property type="match status" value="1"/>
</dbReference>
<evidence type="ECO:0000313" key="1">
    <source>
        <dbReference type="EMBL" id="KAA3461140.1"/>
    </source>
</evidence>
<accession>A0A5B6USR2</accession>
<dbReference type="PANTHER" id="PTHR48475:SF1">
    <property type="entry name" value="RNASE H TYPE-1 DOMAIN-CONTAINING PROTEIN"/>
    <property type="match status" value="1"/>
</dbReference>
<protein>
    <submittedName>
        <fullName evidence="1">Integrase, catalytic core</fullName>
    </submittedName>
</protein>
<dbReference type="InterPro" id="IPR043502">
    <property type="entry name" value="DNA/RNA_pol_sf"/>
</dbReference>
<gene>
    <name evidence="1" type="ORF">EPI10_027739</name>
</gene>